<reference evidence="6 7" key="1">
    <citation type="submission" date="2018-03" db="EMBL/GenBank/DDBJ databases">
        <title>Phenotypic and genomic properties of Cyclonatronum proteinivorum gen. nov., sp. nov., a haloalkaliphilic bacteroidete from soda lakes possessing Na+-translocating rhodopsin.</title>
        <authorList>
            <person name="Toshchakov S.V."/>
            <person name="Korzhenkov A."/>
            <person name="Samarov N.I."/>
            <person name="Kublanov I.V."/>
            <person name="Muntyan M.S."/>
            <person name="Sorokin D.Y."/>
        </authorList>
    </citation>
    <scope>NUCLEOTIDE SEQUENCE [LARGE SCALE GENOMIC DNA]</scope>
    <source>
        <strain evidence="6 7">Omega</strain>
    </source>
</reference>
<sequence length="121" mass="13003">MEILSIAAKIIVAAGIYNVWLLRFGKPTPYRGGDAKNMEEEFAAYGLPAWMMKAVGFLKIALATLLLIGFMEPGLVLPSAAGIALLMVGALMMHVKIGDPPMRSLPALIMLGLSLLIVFMN</sequence>
<dbReference type="OrthoDB" id="1493324at2"/>
<dbReference type="EMBL" id="CP027806">
    <property type="protein sequence ID" value="AXI99364.1"/>
    <property type="molecule type" value="Genomic_DNA"/>
</dbReference>
<dbReference type="InterPro" id="IPR032808">
    <property type="entry name" value="DoxX"/>
</dbReference>
<gene>
    <name evidence="6" type="ORF">CYPRO_0076</name>
</gene>
<organism evidence="6 7">
    <name type="scientific">Cyclonatronum proteinivorum</name>
    <dbReference type="NCBI Taxonomy" id="1457365"/>
    <lineage>
        <taxon>Bacteria</taxon>
        <taxon>Pseudomonadati</taxon>
        <taxon>Balneolota</taxon>
        <taxon>Balneolia</taxon>
        <taxon>Balneolales</taxon>
        <taxon>Cyclonatronaceae</taxon>
        <taxon>Cyclonatronum</taxon>
    </lineage>
</organism>
<keyword evidence="2 5" id="KW-0812">Transmembrane</keyword>
<feature type="transmembrane region" description="Helical" evidence="5">
    <location>
        <begin position="74"/>
        <end position="92"/>
    </location>
</feature>
<feature type="transmembrane region" description="Helical" evidence="5">
    <location>
        <begin position="104"/>
        <end position="120"/>
    </location>
</feature>
<protein>
    <submittedName>
        <fullName evidence="6">DoxX-like family protein</fullName>
    </submittedName>
</protein>
<dbReference type="Pfam" id="PF13564">
    <property type="entry name" value="DoxX_2"/>
    <property type="match status" value="1"/>
</dbReference>
<keyword evidence="4 5" id="KW-0472">Membrane</keyword>
<dbReference type="RefSeq" id="WP_114982608.1">
    <property type="nucleotide sequence ID" value="NZ_CP027806.1"/>
</dbReference>
<name>A0A345UFW3_9BACT</name>
<evidence type="ECO:0000256" key="5">
    <source>
        <dbReference type="SAM" id="Phobius"/>
    </source>
</evidence>
<accession>A0A345UFW3</accession>
<keyword evidence="3 5" id="KW-1133">Transmembrane helix</keyword>
<evidence type="ECO:0000313" key="7">
    <source>
        <dbReference type="Proteomes" id="UP000254808"/>
    </source>
</evidence>
<proteinExistence type="predicted"/>
<evidence type="ECO:0000256" key="3">
    <source>
        <dbReference type="ARBA" id="ARBA00022989"/>
    </source>
</evidence>
<evidence type="ECO:0000256" key="1">
    <source>
        <dbReference type="ARBA" id="ARBA00004141"/>
    </source>
</evidence>
<feature type="transmembrane region" description="Helical" evidence="5">
    <location>
        <begin position="6"/>
        <end position="22"/>
    </location>
</feature>
<dbReference type="KEGG" id="cprv:CYPRO_0076"/>
<dbReference type="Proteomes" id="UP000254808">
    <property type="component" value="Chromosome"/>
</dbReference>
<feature type="transmembrane region" description="Helical" evidence="5">
    <location>
        <begin position="42"/>
        <end position="68"/>
    </location>
</feature>
<comment type="subcellular location">
    <subcellularLocation>
        <location evidence="1">Membrane</location>
        <topology evidence="1">Multi-pass membrane protein</topology>
    </subcellularLocation>
</comment>
<dbReference type="GO" id="GO:0016020">
    <property type="term" value="C:membrane"/>
    <property type="evidence" value="ECO:0007669"/>
    <property type="project" value="UniProtKB-SubCell"/>
</dbReference>
<keyword evidence="7" id="KW-1185">Reference proteome</keyword>
<evidence type="ECO:0000256" key="4">
    <source>
        <dbReference type="ARBA" id="ARBA00023136"/>
    </source>
</evidence>
<evidence type="ECO:0000313" key="6">
    <source>
        <dbReference type="EMBL" id="AXI99364.1"/>
    </source>
</evidence>
<evidence type="ECO:0000256" key="2">
    <source>
        <dbReference type="ARBA" id="ARBA00022692"/>
    </source>
</evidence>
<dbReference type="AlphaFoldDB" id="A0A345UFW3"/>